<dbReference type="Proteomes" id="UP000293300">
    <property type="component" value="Unassembled WGS sequence"/>
</dbReference>
<organism evidence="1 2">
    <name type="scientific">Flavobacterium silvisoli</name>
    <dbReference type="NCBI Taxonomy" id="2529433"/>
    <lineage>
        <taxon>Bacteria</taxon>
        <taxon>Pseudomonadati</taxon>
        <taxon>Bacteroidota</taxon>
        <taxon>Flavobacteriia</taxon>
        <taxon>Flavobacteriales</taxon>
        <taxon>Flavobacteriaceae</taxon>
        <taxon>Flavobacterium</taxon>
    </lineage>
</organism>
<proteinExistence type="predicted"/>
<accession>A0A4Q9YRH5</accession>
<dbReference type="PROSITE" id="PS51257">
    <property type="entry name" value="PROKAR_LIPOPROTEIN"/>
    <property type="match status" value="1"/>
</dbReference>
<sequence length="241" mass="27742">MNFFRLCLILFPFFLSCNENHFDLAKESSFHRYDFQSSDSIPANKNNPFDRVGKIHNEILFSYYYNDNYPSTIPEIITTVTNIANMTQSFRVLIKEIPYNFCSTERVVYIASRLESCQNEIIDASLESIEAKESLDNFISSFLFLCNSQEDYSSIHDYVVSYENEVLENAKYSEKEKKVLLITTSIARYSAYAKKKKPKKNKDPEWALMVGNILASVDGADESEEEAIMRAVVTGIVENKL</sequence>
<dbReference type="AlphaFoldDB" id="A0A4Q9YRH5"/>
<reference evidence="1 2" key="1">
    <citation type="submission" date="2019-02" db="EMBL/GenBank/DDBJ databases">
        <title>Flavobacterium sp. RD-2-33 isolated from forest soil.</title>
        <authorList>
            <person name="Chaudhary D.K."/>
        </authorList>
    </citation>
    <scope>NUCLEOTIDE SEQUENCE [LARGE SCALE GENOMIC DNA]</scope>
    <source>
        <strain evidence="1 2">RD-2-33</strain>
    </source>
</reference>
<dbReference type="OrthoDB" id="646079at2"/>
<evidence type="ECO:0000313" key="1">
    <source>
        <dbReference type="EMBL" id="TBX66119.1"/>
    </source>
</evidence>
<dbReference type="RefSeq" id="WP_131476680.1">
    <property type="nucleotide sequence ID" value="NZ_SJPE01000015.1"/>
</dbReference>
<evidence type="ECO:0008006" key="3">
    <source>
        <dbReference type="Google" id="ProtNLM"/>
    </source>
</evidence>
<name>A0A4Q9YRH5_9FLAO</name>
<gene>
    <name evidence="1" type="ORF">EZL74_11055</name>
</gene>
<comment type="caution">
    <text evidence="1">The sequence shown here is derived from an EMBL/GenBank/DDBJ whole genome shotgun (WGS) entry which is preliminary data.</text>
</comment>
<evidence type="ECO:0000313" key="2">
    <source>
        <dbReference type="Proteomes" id="UP000293300"/>
    </source>
</evidence>
<keyword evidence="2" id="KW-1185">Reference proteome</keyword>
<dbReference type="EMBL" id="SJPE01000015">
    <property type="protein sequence ID" value="TBX66119.1"/>
    <property type="molecule type" value="Genomic_DNA"/>
</dbReference>
<protein>
    <recommendedName>
        <fullName evidence="3">Lipoprotein</fullName>
    </recommendedName>
</protein>